<keyword evidence="2" id="KW-1185">Reference proteome</keyword>
<sequence length="81" mass="8859">MVASDIWPIETHSELAIHDLEDISEMADSAVALEALPQNLRGSQSTLGDYWSVGLIALFWRLSLIDGTHLVARANRQTAGL</sequence>
<evidence type="ECO:0000313" key="2">
    <source>
        <dbReference type="Proteomes" id="UP001320706"/>
    </source>
</evidence>
<proteinExistence type="predicted"/>
<gene>
    <name evidence="1" type="ORF">M8818_005681</name>
</gene>
<dbReference type="EMBL" id="JAMKPW020000033">
    <property type="protein sequence ID" value="KAK8202155.1"/>
    <property type="molecule type" value="Genomic_DNA"/>
</dbReference>
<organism evidence="1 2">
    <name type="scientific">Zalaria obscura</name>
    <dbReference type="NCBI Taxonomy" id="2024903"/>
    <lineage>
        <taxon>Eukaryota</taxon>
        <taxon>Fungi</taxon>
        <taxon>Dikarya</taxon>
        <taxon>Ascomycota</taxon>
        <taxon>Pezizomycotina</taxon>
        <taxon>Dothideomycetes</taxon>
        <taxon>Dothideomycetidae</taxon>
        <taxon>Dothideales</taxon>
        <taxon>Zalariaceae</taxon>
        <taxon>Zalaria</taxon>
    </lineage>
</organism>
<accession>A0ACC3S9L1</accession>
<reference evidence="1" key="1">
    <citation type="submission" date="2024-02" db="EMBL/GenBank/DDBJ databases">
        <title>Metagenome Assembled Genome of Zalaria obscura JY119.</title>
        <authorList>
            <person name="Vighnesh L."/>
            <person name="Jagadeeshwari U."/>
            <person name="Venkata Ramana C."/>
            <person name="Sasikala C."/>
        </authorList>
    </citation>
    <scope>NUCLEOTIDE SEQUENCE</scope>
    <source>
        <strain evidence="1">JY119</strain>
    </source>
</reference>
<dbReference type="Proteomes" id="UP001320706">
    <property type="component" value="Unassembled WGS sequence"/>
</dbReference>
<comment type="caution">
    <text evidence="1">The sequence shown here is derived from an EMBL/GenBank/DDBJ whole genome shotgun (WGS) entry which is preliminary data.</text>
</comment>
<protein>
    <submittedName>
        <fullName evidence="1">Uncharacterized protein</fullName>
    </submittedName>
</protein>
<name>A0ACC3S9L1_9PEZI</name>
<evidence type="ECO:0000313" key="1">
    <source>
        <dbReference type="EMBL" id="KAK8202155.1"/>
    </source>
</evidence>